<comment type="caution">
    <text evidence="1">The sequence shown here is derived from an EMBL/GenBank/DDBJ whole genome shotgun (WGS) entry which is preliminary data.</text>
</comment>
<gene>
    <name evidence="1" type="ORF">B0T18DRAFT_48578</name>
</gene>
<evidence type="ECO:0000313" key="1">
    <source>
        <dbReference type="EMBL" id="KAK0754916.1"/>
    </source>
</evidence>
<sequence>MHLPRSTSLVRGWVVVPNCPLVRLLQHAVVLTSRSTQLPPFTPRTAFGPLKGATNTTAFSAVKLVSDQDFRLFKTFHIINSLPPPAEVV</sequence>
<accession>A0AA40FBZ1</accession>
<reference evidence="1" key="1">
    <citation type="submission" date="2023-06" db="EMBL/GenBank/DDBJ databases">
        <title>Genome-scale phylogeny and comparative genomics of the fungal order Sordariales.</title>
        <authorList>
            <consortium name="Lawrence Berkeley National Laboratory"/>
            <person name="Hensen N."/>
            <person name="Bonometti L."/>
            <person name="Westerberg I."/>
            <person name="Brannstrom I.O."/>
            <person name="Guillou S."/>
            <person name="Cros-Aarteil S."/>
            <person name="Calhoun S."/>
            <person name="Haridas S."/>
            <person name="Kuo A."/>
            <person name="Mondo S."/>
            <person name="Pangilinan J."/>
            <person name="Riley R."/>
            <person name="LaButti K."/>
            <person name="Andreopoulos B."/>
            <person name="Lipzen A."/>
            <person name="Chen C."/>
            <person name="Yanf M."/>
            <person name="Daum C."/>
            <person name="Ng V."/>
            <person name="Clum A."/>
            <person name="Steindorff A."/>
            <person name="Ohm R."/>
            <person name="Martin F."/>
            <person name="Silar P."/>
            <person name="Natvig D."/>
            <person name="Lalanne C."/>
            <person name="Gautier V."/>
            <person name="Ament-velasquez S.L."/>
            <person name="Kruys A."/>
            <person name="Hutchinson M.I."/>
            <person name="Powell A.J."/>
            <person name="Barry K."/>
            <person name="Miller A.N."/>
            <person name="Grigoriev I.V."/>
            <person name="Debuchy R."/>
            <person name="Gladieux P."/>
            <person name="Thoren M.H."/>
            <person name="Johannesson H."/>
        </authorList>
    </citation>
    <scope>NUCLEOTIDE SEQUENCE</scope>
    <source>
        <strain evidence="1">SMH3187-1</strain>
    </source>
</reference>
<dbReference type="EMBL" id="JAUKUD010000001">
    <property type="protein sequence ID" value="KAK0754916.1"/>
    <property type="molecule type" value="Genomic_DNA"/>
</dbReference>
<dbReference type="Proteomes" id="UP001172155">
    <property type="component" value="Unassembled WGS sequence"/>
</dbReference>
<keyword evidence="2" id="KW-1185">Reference proteome</keyword>
<protein>
    <submittedName>
        <fullName evidence="1">Uncharacterized protein</fullName>
    </submittedName>
</protein>
<dbReference type="AlphaFoldDB" id="A0AA40FBZ1"/>
<evidence type="ECO:0000313" key="2">
    <source>
        <dbReference type="Proteomes" id="UP001172155"/>
    </source>
</evidence>
<proteinExistence type="predicted"/>
<organism evidence="1 2">
    <name type="scientific">Schizothecium vesticola</name>
    <dbReference type="NCBI Taxonomy" id="314040"/>
    <lineage>
        <taxon>Eukaryota</taxon>
        <taxon>Fungi</taxon>
        <taxon>Dikarya</taxon>
        <taxon>Ascomycota</taxon>
        <taxon>Pezizomycotina</taxon>
        <taxon>Sordariomycetes</taxon>
        <taxon>Sordariomycetidae</taxon>
        <taxon>Sordariales</taxon>
        <taxon>Schizotheciaceae</taxon>
        <taxon>Schizothecium</taxon>
    </lineage>
</organism>
<name>A0AA40FBZ1_9PEZI</name>